<dbReference type="AlphaFoldDB" id="A0A553PF27"/>
<dbReference type="EMBL" id="VCGU01000004">
    <property type="protein sequence ID" value="TRY76274.1"/>
    <property type="molecule type" value="Genomic_DNA"/>
</dbReference>
<keyword evidence="2" id="KW-1185">Reference proteome</keyword>
<dbReference type="Proteomes" id="UP000318571">
    <property type="component" value="Chromosome 5"/>
</dbReference>
<sequence length="136" mass="14910">MRSSTSVDQAQPTIQVPVSMAAPITKPKIKVEQRLPSKCIRRAEPPTRAKRVYMDLLAQIRASNENSDKASSSQSPLLQVQPVLVKETAPALTEITRDSLQLCLISKKSQLPSELKCGLAQLGNYKEKSVQDDLGP</sequence>
<reference evidence="1 2" key="1">
    <citation type="journal article" date="2018" name="Nat. Ecol. Evol.">
        <title>Genomic signatures of mitonuclear coevolution across populations of Tigriopus californicus.</title>
        <authorList>
            <person name="Barreto F.S."/>
            <person name="Watson E.T."/>
            <person name="Lima T.G."/>
            <person name="Willett C.S."/>
            <person name="Edmands S."/>
            <person name="Li W."/>
            <person name="Burton R.S."/>
        </authorList>
    </citation>
    <scope>NUCLEOTIDE SEQUENCE [LARGE SCALE GENOMIC DNA]</scope>
    <source>
        <strain evidence="1 2">San Diego</strain>
    </source>
</reference>
<organism evidence="1 2">
    <name type="scientific">Tigriopus californicus</name>
    <name type="common">Marine copepod</name>
    <dbReference type="NCBI Taxonomy" id="6832"/>
    <lineage>
        <taxon>Eukaryota</taxon>
        <taxon>Metazoa</taxon>
        <taxon>Ecdysozoa</taxon>
        <taxon>Arthropoda</taxon>
        <taxon>Crustacea</taxon>
        <taxon>Multicrustacea</taxon>
        <taxon>Hexanauplia</taxon>
        <taxon>Copepoda</taxon>
        <taxon>Harpacticoida</taxon>
        <taxon>Harpacticidae</taxon>
        <taxon>Tigriopus</taxon>
    </lineage>
</organism>
<evidence type="ECO:0000313" key="1">
    <source>
        <dbReference type="EMBL" id="TRY76274.1"/>
    </source>
</evidence>
<evidence type="ECO:0000313" key="2">
    <source>
        <dbReference type="Proteomes" id="UP000318571"/>
    </source>
</evidence>
<name>A0A553PF27_TIGCA</name>
<comment type="caution">
    <text evidence="1">The sequence shown here is derived from an EMBL/GenBank/DDBJ whole genome shotgun (WGS) entry which is preliminary data.</text>
</comment>
<accession>A0A553PF27</accession>
<proteinExistence type="predicted"/>
<protein>
    <submittedName>
        <fullName evidence="1">Uncharacterized protein</fullName>
    </submittedName>
</protein>
<gene>
    <name evidence="1" type="ORF">TCAL_14719</name>
</gene>